<accession>A0ACC1AWY3</accession>
<comment type="caution">
    <text evidence="1">The sequence shown here is derived from an EMBL/GenBank/DDBJ whole genome shotgun (WGS) entry which is preliminary data.</text>
</comment>
<organism evidence="1 2">
    <name type="scientific">Pistacia atlantica</name>
    <dbReference type="NCBI Taxonomy" id="434234"/>
    <lineage>
        <taxon>Eukaryota</taxon>
        <taxon>Viridiplantae</taxon>
        <taxon>Streptophyta</taxon>
        <taxon>Embryophyta</taxon>
        <taxon>Tracheophyta</taxon>
        <taxon>Spermatophyta</taxon>
        <taxon>Magnoliopsida</taxon>
        <taxon>eudicotyledons</taxon>
        <taxon>Gunneridae</taxon>
        <taxon>Pentapetalae</taxon>
        <taxon>rosids</taxon>
        <taxon>malvids</taxon>
        <taxon>Sapindales</taxon>
        <taxon>Anacardiaceae</taxon>
        <taxon>Pistacia</taxon>
    </lineage>
</organism>
<evidence type="ECO:0000313" key="1">
    <source>
        <dbReference type="EMBL" id="KAJ0091139.1"/>
    </source>
</evidence>
<dbReference type="Proteomes" id="UP001164250">
    <property type="component" value="Chromosome 8"/>
</dbReference>
<dbReference type="EMBL" id="CM047904">
    <property type="protein sequence ID" value="KAJ0091139.1"/>
    <property type="molecule type" value="Genomic_DNA"/>
</dbReference>
<name>A0ACC1AWY3_9ROSI</name>
<proteinExistence type="predicted"/>
<reference evidence="2" key="1">
    <citation type="journal article" date="2023" name="G3 (Bethesda)">
        <title>Genome assembly and association tests identify interacting loci associated with vigor, precocity, and sex in interspecific pistachio rootstocks.</title>
        <authorList>
            <person name="Palmer W."/>
            <person name="Jacygrad E."/>
            <person name="Sagayaradj S."/>
            <person name="Cavanaugh K."/>
            <person name="Han R."/>
            <person name="Bertier L."/>
            <person name="Beede B."/>
            <person name="Kafkas S."/>
            <person name="Golino D."/>
            <person name="Preece J."/>
            <person name="Michelmore R."/>
        </authorList>
    </citation>
    <scope>NUCLEOTIDE SEQUENCE [LARGE SCALE GENOMIC DNA]</scope>
</reference>
<gene>
    <name evidence="1" type="ORF">Patl1_14298</name>
</gene>
<keyword evidence="2" id="KW-1185">Reference proteome</keyword>
<sequence length="296" mass="33376">MASPQNSKSESQILAEIIIARITRIHASISKIDSLRPSRLVNDLFTHLVKLCTLPLSIDVKALPKEVQSLGESLIVLCGRAEILLELDFATFLNKIPQPLNNLILFPYYGNYIKLANLVNRVLKDHGVEQPTKVAFVGSGPMPLTSIILATHHMKSTHFDNFDIDEAANDVARRIVATDAELEKRMKFLTFDIMEVKEKLGEYDCILLAALARMTKEEKVKILGHINRYMKNGGVLLVRSAKGARAFLYPVVEEDDLLDFEVLSIFHPINDVINSVVLVRKAICYRRSMKYECDAR</sequence>
<evidence type="ECO:0000313" key="2">
    <source>
        <dbReference type="Proteomes" id="UP001164250"/>
    </source>
</evidence>
<protein>
    <submittedName>
        <fullName evidence="1">Uncharacterized protein</fullName>
    </submittedName>
</protein>